<sequence>MAVTLPITDPILASLAELEPSSNNDEPGFGLYDRRRRDGEAAEEHDGHVYEDLRGARARRLFWLEFDALEQEAVEPLPPGAPTSLRQFGQLPAEIRLQVWAAALRQQRRVITVTCHSADSTYLSGVPGQCVYDRMSPQRWSPALLPVLFRVSREALADLAEAPARIFTAGHQPVSSPETRDRPQHSLTSIPKNTYRRPGGHGCLFNFETDVLLLQGDLEPHDDAATTSMVYFLSRDDTRRVRHVACSAIALGVGRLQPELLFARLFPIVDRFHIVDRLVVVTPPTTAGNDGDDGDDSTGCGSQHQKKPIRYDDICQQVWSRWTNSQNMPQLLGAVDGEADGQEGSTVVGSNENSNGNSNANGNATNNNDMLATLYYSPSSRKDRIRIITVPQDQLQAYVADR</sequence>
<dbReference type="AlphaFoldDB" id="F0XA58"/>
<dbReference type="HOGENOM" id="CLU_685208_0_0_1"/>
<feature type="region of interest" description="Disordered" evidence="1">
    <location>
        <begin position="171"/>
        <end position="194"/>
    </location>
</feature>
<keyword evidence="4" id="KW-1185">Reference proteome</keyword>
<gene>
    <name evidence="3" type="ORF">CMQ_3822</name>
</gene>
<evidence type="ECO:0000313" key="4">
    <source>
        <dbReference type="Proteomes" id="UP000007796"/>
    </source>
</evidence>
<accession>F0XA58</accession>
<dbReference type="eggNOG" id="ENOG502RQMN">
    <property type="taxonomic scope" value="Eukaryota"/>
</dbReference>
<organism evidence="4">
    <name type="scientific">Grosmannia clavigera (strain kw1407 / UAMH 11150)</name>
    <name type="common">Blue stain fungus</name>
    <name type="synonym">Graphiocladiella clavigera</name>
    <dbReference type="NCBI Taxonomy" id="655863"/>
    <lineage>
        <taxon>Eukaryota</taxon>
        <taxon>Fungi</taxon>
        <taxon>Dikarya</taxon>
        <taxon>Ascomycota</taxon>
        <taxon>Pezizomycotina</taxon>
        <taxon>Sordariomycetes</taxon>
        <taxon>Sordariomycetidae</taxon>
        <taxon>Ophiostomatales</taxon>
        <taxon>Ophiostomataceae</taxon>
        <taxon>Leptographium</taxon>
    </lineage>
</organism>
<dbReference type="RefSeq" id="XP_014175235.1">
    <property type="nucleotide sequence ID" value="XM_014319760.1"/>
</dbReference>
<proteinExistence type="predicted"/>
<evidence type="ECO:0000256" key="1">
    <source>
        <dbReference type="SAM" id="MobiDB-lite"/>
    </source>
</evidence>
<evidence type="ECO:0000313" key="3">
    <source>
        <dbReference type="EMBL" id="EFX05753.1"/>
    </source>
</evidence>
<evidence type="ECO:0000259" key="2">
    <source>
        <dbReference type="Pfam" id="PF20150"/>
    </source>
</evidence>
<feature type="compositionally biased region" description="Low complexity" evidence="1">
    <location>
        <begin position="344"/>
        <end position="367"/>
    </location>
</feature>
<dbReference type="Proteomes" id="UP000007796">
    <property type="component" value="Unassembled WGS sequence"/>
</dbReference>
<dbReference type="InParanoid" id="F0XA58"/>
<feature type="domain" description="2EXR" evidence="2">
    <location>
        <begin position="87"/>
        <end position="212"/>
    </location>
</feature>
<protein>
    <recommendedName>
        <fullName evidence="2">2EXR domain-containing protein</fullName>
    </recommendedName>
</protein>
<feature type="region of interest" description="Disordered" evidence="1">
    <location>
        <begin position="283"/>
        <end position="306"/>
    </location>
</feature>
<feature type="region of interest" description="Disordered" evidence="1">
    <location>
        <begin position="335"/>
        <end position="367"/>
    </location>
</feature>
<reference evidence="3 4" key="1">
    <citation type="journal article" date="2011" name="Proc. Natl. Acad. Sci. U.S.A.">
        <title>Genome and transcriptome analyses of the mountain pine beetle-fungal symbiont Grosmannia clavigera, a lodgepole pine pathogen.</title>
        <authorList>
            <person name="DiGuistini S."/>
            <person name="Wang Y."/>
            <person name="Liao N.Y."/>
            <person name="Taylor G."/>
            <person name="Tanguay P."/>
            <person name="Feau N."/>
            <person name="Henrissat B."/>
            <person name="Chan S.K."/>
            <person name="Hesse-Orce U."/>
            <person name="Alamouti S.M."/>
            <person name="Tsui C.K.M."/>
            <person name="Docking R.T."/>
            <person name="Levasseur A."/>
            <person name="Haridas S."/>
            <person name="Robertson G."/>
            <person name="Birol I."/>
            <person name="Holt R.A."/>
            <person name="Marra M.A."/>
            <person name="Hamelin R.C."/>
            <person name="Hirst M."/>
            <person name="Jones S.J.M."/>
            <person name="Bohlmann J."/>
            <person name="Breuil C."/>
        </authorList>
    </citation>
    <scope>NUCLEOTIDE SEQUENCE [LARGE SCALE GENOMIC DNA]</scope>
    <source>
        <strain evidence="4">kw1407 / UAMH 11150</strain>
    </source>
</reference>
<dbReference type="EMBL" id="GL629735">
    <property type="protein sequence ID" value="EFX05753.1"/>
    <property type="molecule type" value="Genomic_DNA"/>
</dbReference>
<feature type="region of interest" description="Disordered" evidence="1">
    <location>
        <begin position="19"/>
        <end position="46"/>
    </location>
</feature>
<name>F0XA58_GROCL</name>
<dbReference type="GeneID" id="25976965"/>
<dbReference type="OrthoDB" id="3540486at2759"/>
<feature type="compositionally biased region" description="Basic and acidic residues" evidence="1">
    <location>
        <begin position="32"/>
        <end position="46"/>
    </location>
</feature>
<dbReference type="Pfam" id="PF20150">
    <property type="entry name" value="2EXR"/>
    <property type="match status" value="1"/>
</dbReference>
<dbReference type="InterPro" id="IPR045518">
    <property type="entry name" value="2EXR"/>
</dbReference>